<keyword evidence="3" id="KW-1133">Transmembrane helix</keyword>
<sequence>MCGVAPGSRQGSSGGSGNNANLQAVACGRQLYCTRLTCFTLNLSLAAFCSHTVGPYLVSQVTSIERHFGLSSTQVGALISANDIGFLVTVLAVSHFGKHAHIPRLLCAAYIIFGLSSALIAATYFISPVNSETTGVGNGTGSHAINNSDWCVTANEAVARQLCQAAPGQEVGSNLLVVVLMGMMLSLQGVTKATRGPLGTTYIDNNVPARSQTAMYLGMLMTFVLFGPAAGFVLGAICGNLPVDLKQTDLKTSDPRWVGAWWLGFLVAGLIAMATAIPLVCFPRRMIRGRGEDCGQQPAEDDDKNCGGDCSVHTAQQDAVPTSAADDRSASPHSDAARVVCSEKSKDYACGENNKISMATTGVKHKASPLKVERRGFQAMAKGQLLVAGCHEVNDRRCVSHRSSDNSPPDDHVLP</sequence>
<dbReference type="InterPro" id="IPR036259">
    <property type="entry name" value="MFS_trans_sf"/>
</dbReference>
<keyword evidence="5" id="KW-1185">Reference proteome</keyword>
<keyword evidence="3" id="KW-0472">Membrane</keyword>
<name>A0A2T7NDF1_POMCA</name>
<reference evidence="4 5" key="1">
    <citation type="submission" date="2018-04" db="EMBL/GenBank/DDBJ databases">
        <title>The genome of golden apple snail Pomacea canaliculata provides insight into stress tolerance and invasive adaptation.</title>
        <authorList>
            <person name="Liu C."/>
            <person name="Liu B."/>
            <person name="Ren Y."/>
            <person name="Zhang Y."/>
            <person name="Wang H."/>
            <person name="Li S."/>
            <person name="Jiang F."/>
            <person name="Yin L."/>
            <person name="Zhang G."/>
            <person name="Qian W."/>
            <person name="Fan W."/>
        </authorList>
    </citation>
    <scope>NUCLEOTIDE SEQUENCE [LARGE SCALE GENOMIC DNA]</scope>
    <source>
        <strain evidence="4">SZHN2017</strain>
        <tissue evidence="4">Muscle</tissue>
    </source>
</reference>
<proteinExistence type="predicted"/>
<organism evidence="4 5">
    <name type="scientific">Pomacea canaliculata</name>
    <name type="common">Golden apple snail</name>
    <dbReference type="NCBI Taxonomy" id="400727"/>
    <lineage>
        <taxon>Eukaryota</taxon>
        <taxon>Metazoa</taxon>
        <taxon>Spiralia</taxon>
        <taxon>Lophotrochozoa</taxon>
        <taxon>Mollusca</taxon>
        <taxon>Gastropoda</taxon>
        <taxon>Caenogastropoda</taxon>
        <taxon>Architaenioglossa</taxon>
        <taxon>Ampullarioidea</taxon>
        <taxon>Ampullariidae</taxon>
        <taxon>Pomacea</taxon>
    </lineage>
</organism>
<feature type="transmembrane region" description="Helical" evidence="3">
    <location>
        <begin position="175"/>
        <end position="193"/>
    </location>
</feature>
<keyword evidence="3" id="KW-0812">Transmembrane</keyword>
<evidence type="ECO:0000256" key="3">
    <source>
        <dbReference type="SAM" id="Phobius"/>
    </source>
</evidence>
<feature type="region of interest" description="Disordered" evidence="2">
    <location>
        <begin position="317"/>
        <end position="337"/>
    </location>
</feature>
<dbReference type="AlphaFoldDB" id="A0A2T7NDF1"/>
<evidence type="ECO:0008006" key="6">
    <source>
        <dbReference type="Google" id="ProtNLM"/>
    </source>
</evidence>
<gene>
    <name evidence="4" type="ORF">C0Q70_19682</name>
</gene>
<evidence type="ECO:0000313" key="4">
    <source>
        <dbReference type="EMBL" id="PVD19197.1"/>
    </source>
</evidence>
<evidence type="ECO:0000256" key="1">
    <source>
        <dbReference type="ARBA" id="ARBA00023157"/>
    </source>
</evidence>
<dbReference type="GO" id="GO:0043252">
    <property type="term" value="P:sodium-independent organic anion transport"/>
    <property type="evidence" value="ECO:0007669"/>
    <property type="project" value="TreeGrafter"/>
</dbReference>
<feature type="transmembrane region" description="Helical" evidence="3">
    <location>
        <begin position="214"/>
        <end position="237"/>
    </location>
</feature>
<dbReference type="GO" id="GO:0016323">
    <property type="term" value="C:basolateral plasma membrane"/>
    <property type="evidence" value="ECO:0007669"/>
    <property type="project" value="TreeGrafter"/>
</dbReference>
<dbReference type="OrthoDB" id="5062115at2759"/>
<dbReference type="InterPro" id="IPR004156">
    <property type="entry name" value="OATP"/>
</dbReference>
<accession>A0A2T7NDF1</accession>
<dbReference type="GO" id="GO:0015347">
    <property type="term" value="F:sodium-independent organic anion transmembrane transporter activity"/>
    <property type="evidence" value="ECO:0007669"/>
    <property type="project" value="TreeGrafter"/>
</dbReference>
<dbReference type="Pfam" id="PF03137">
    <property type="entry name" value="OATP"/>
    <property type="match status" value="1"/>
</dbReference>
<dbReference type="SUPFAM" id="SSF103473">
    <property type="entry name" value="MFS general substrate transporter"/>
    <property type="match status" value="1"/>
</dbReference>
<evidence type="ECO:0000313" key="5">
    <source>
        <dbReference type="Proteomes" id="UP000245119"/>
    </source>
</evidence>
<keyword evidence="1" id="KW-1015">Disulfide bond</keyword>
<feature type="transmembrane region" description="Helical" evidence="3">
    <location>
        <begin position="75"/>
        <end position="93"/>
    </location>
</feature>
<dbReference type="Gene3D" id="1.20.1250.20">
    <property type="entry name" value="MFS general substrate transporter like domains"/>
    <property type="match status" value="1"/>
</dbReference>
<dbReference type="PANTHER" id="PTHR11388:SF100">
    <property type="entry name" value="SOLUTE CARRIER ORGANIC ANION TRANSPORTER FAMILY MEMBER 4A1"/>
    <property type="match status" value="1"/>
</dbReference>
<comment type="caution">
    <text evidence="4">The sequence shown here is derived from an EMBL/GenBank/DDBJ whole genome shotgun (WGS) entry which is preliminary data.</text>
</comment>
<feature type="transmembrane region" description="Helical" evidence="3">
    <location>
        <begin position="257"/>
        <end position="282"/>
    </location>
</feature>
<dbReference type="Proteomes" id="UP000245119">
    <property type="component" value="Linkage Group LG13"/>
</dbReference>
<evidence type="ECO:0000256" key="2">
    <source>
        <dbReference type="SAM" id="MobiDB-lite"/>
    </source>
</evidence>
<dbReference type="EMBL" id="PZQS01000013">
    <property type="protein sequence ID" value="PVD19197.1"/>
    <property type="molecule type" value="Genomic_DNA"/>
</dbReference>
<feature type="transmembrane region" description="Helical" evidence="3">
    <location>
        <begin position="105"/>
        <end position="126"/>
    </location>
</feature>
<protein>
    <recommendedName>
        <fullName evidence="6">Major facilitator superfamily (MFS) profile domain-containing protein</fullName>
    </recommendedName>
</protein>
<dbReference type="PANTHER" id="PTHR11388">
    <property type="entry name" value="ORGANIC ANION TRANSPORTER"/>
    <property type="match status" value="1"/>
</dbReference>